<dbReference type="InterPro" id="IPR051781">
    <property type="entry name" value="Metallo-dep_Hydrolase"/>
</dbReference>
<evidence type="ECO:0000313" key="3">
    <source>
        <dbReference type="Proteomes" id="UP001519325"/>
    </source>
</evidence>
<dbReference type="CDD" id="cd01299">
    <property type="entry name" value="Met_dep_hydrolase_A"/>
    <property type="match status" value="1"/>
</dbReference>
<protein>
    <submittedName>
        <fullName evidence="2">Imidazolonepropionase-like amidohydrolase</fullName>
    </submittedName>
</protein>
<dbReference type="SUPFAM" id="SSF51556">
    <property type="entry name" value="Metallo-dependent hydrolases"/>
    <property type="match status" value="1"/>
</dbReference>
<proteinExistence type="predicted"/>
<gene>
    <name evidence="2" type="ORF">BJ987_004822</name>
</gene>
<dbReference type="InterPro" id="IPR032466">
    <property type="entry name" value="Metal_Hydrolase"/>
</dbReference>
<keyword evidence="3" id="KW-1185">Reference proteome</keyword>
<reference evidence="2 3" key="1">
    <citation type="submission" date="2021-03" db="EMBL/GenBank/DDBJ databases">
        <title>Sequencing the genomes of 1000 actinobacteria strains.</title>
        <authorList>
            <person name="Klenk H.-P."/>
        </authorList>
    </citation>
    <scope>NUCLEOTIDE SEQUENCE [LARGE SCALE GENOMIC DNA]</scope>
    <source>
        <strain evidence="2 3">DSM 45516</strain>
    </source>
</reference>
<sequence>MNERYIVLRAARWVDVETGLVRTPAVIVVRGNRITDIDPVRLPTGAEVVDLGEVTLLPGLMDMEINLLIGGPDTPTGLPNPMHGVQDDPVYRTLRGTVNARTTLHAGFTTVRNLGLMVKTGGYLLDVDLGRAIEQGWVEGPRIVGAGHAITPTGGHLDPTMFQRLAPGIMPLSVEEGRANGVPQVRECVRYQIKYGAEVIKISASGGVMSHGTVAGAQQYSDEELAAIVDEAHRAGVRVAAHAHGDAGIRACVKAGVDCIEHGSLASDETIAMMVEHGTFLVPTSYLSEGLDVSKAAPALQKKAAEVFPRARETLRKAIRAGVKIACGTDAPAVPHGDNAKELWALVDRGMTPAQALRAATVTAAELIDVDDRGRLAPGLLADIIAVTGDPTVDISTVQDVRFVMKDGRIHKNITSVRGDECAVQTGFSSATSGSLPAPPRP</sequence>
<dbReference type="PANTHER" id="PTHR43135:SF3">
    <property type="entry name" value="ALPHA-D-RIBOSE 1-METHYLPHOSPHONATE 5-TRIPHOSPHATE DIPHOSPHATASE"/>
    <property type="match status" value="1"/>
</dbReference>
<dbReference type="InterPro" id="IPR006680">
    <property type="entry name" value="Amidohydro-rel"/>
</dbReference>
<evidence type="ECO:0000259" key="1">
    <source>
        <dbReference type="Pfam" id="PF01979"/>
    </source>
</evidence>
<comment type="caution">
    <text evidence="2">The sequence shown here is derived from an EMBL/GenBank/DDBJ whole genome shotgun (WGS) entry which is preliminary data.</text>
</comment>
<organism evidence="2 3">
    <name type="scientific">Nocardia goodfellowii</name>
    <dbReference type="NCBI Taxonomy" id="882446"/>
    <lineage>
        <taxon>Bacteria</taxon>
        <taxon>Bacillati</taxon>
        <taxon>Actinomycetota</taxon>
        <taxon>Actinomycetes</taxon>
        <taxon>Mycobacteriales</taxon>
        <taxon>Nocardiaceae</taxon>
        <taxon>Nocardia</taxon>
    </lineage>
</organism>
<dbReference type="Proteomes" id="UP001519325">
    <property type="component" value="Unassembled WGS sequence"/>
</dbReference>
<dbReference type="PANTHER" id="PTHR43135">
    <property type="entry name" value="ALPHA-D-RIBOSE 1-METHYLPHOSPHONATE 5-TRIPHOSPHATE DIPHOSPHATASE"/>
    <property type="match status" value="1"/>
</dbReference>
<dbReference type="InterPro" id="IPR011059">
    <property type="entry name" value="Metal-dep_hydrolase_composite"/>
</dbReference>
<dbReference type="InterPro" id="IPR057744">
    <property type="entry name" value="OTAase-like"/>
</dbReference>
<dbReference type="Gene3D" id="3.20.20.140">
    <property type="entry name" value="Metal-dependent hydrolases"/>
    <property type="match status" value="1"/>
</dbReference>
<dbReference type="EMBL" id="JAGGMR010000001">
    <property type="protein sequence ID" value="MBP2191921.1"/>
    <property type="molecule type" value="Genomic_DNA"/>
</dbReference>
<accession>A0ABS4QMM8</accession>
<dbReference type="Gene3D" id="2.30.40.10">
    <property type="entry name" value="Urease, subunit C, domain 1"/>
    <property type="match status" value="1"/>
</dbReference>
<name>A0ABS4QMM8_9NOCA</name>
<evidence type="ECO:0000313" key="2">
    <source>
        <dbReference type="EMBL" id="MBP2191921.1"/>
    </source>
</evidence>
<dbReference type="SUPFAM" id="SSF51338">
    <property type="entry name" value="Composite domain of metallo-dependent hydrolases"/>
    <property type="match status" value="1"/>
</dbReference>
<feature type="domain" description="Amidohydrolase-related" evidence="1">
    <location>
        <begin position="56"/>
        <end position="410"/>
    </location>
</feature>
<dbReference type="RefSeq" id="WP_209894259.1">
    <property type="nucleotide sequence ID" value="NZ_JAGGMR010000001.1"/>
</dbReference>
<dbReference type="Pfam" id="PF01979">
    <property type="entry name" value="Amidohydro_1"/>
    <property type="match status" value="1"/>
</dbReference>